<dbReference type="AlphaFoldDB" id="A0A1I7KD31"/>
<gene>
    <name evidence="1" type="ORF">SAMN05421543_11544</name>
</gene>
<keyword evidence="2" id="KW-1185">Reference proteome</keyword>
<name>A0A1I7KD31_9BACL</name>
<dbReference type="EMBL" id="FPBV01000015">
    <property type="protein sequence ID" value="SFU95343.1"/>
    <property type="molecule type" value="Genomic_DNA"/>
</dbReference>
<dbReference type="RefSeq" id="WP_139234710.1">
    <property type="nucleotide sequence ID" value="NZ_FPBV01000015.1"/>
</dbReference>
<protein>
    <submittedName>
        <fullName evidence="1">Uncharacterized protein</fullName>
    </submittedName>
</protein>
<accession>A0A1I7KD31</accession>
<evidence type="ECO:0000313" key="2">
    <source>
        <dbReference type="Proteomes" id="UP000183508"/>
    </source>
</evidence>
<dbReference type="Proteomes" id="UP000183508">
    <property type="component" value="Unassembled WGS sequence"/>
</dbReference>
<sequence>MISLDSQRKFTRVVEEYARETEQSVRSVVLWLSKRPVDVSAALLGLGGLNGEAVSKTTLKDFQSWLSEMVRMKR</sequence>
<evidence type="ECO:0000313" key="1">
    <source>
        <dbReference type="EMBL" id="SFU95343.1"/>
    </source>
</evidence>
<organism evidence="1 2">
    <name type="scientific">Alicyclobacillus macrosporangiidus</name>
    <dbReference type="NCBI Taxonomy" id="392015"/>
    <lineage>
        <taxon>Bacteria</taxon>
        <taxon>Bacillati</taxon>
        <taxon>Bacillota</taxon>
        <taxon>Bacilli</taxon>
        <taxon>Bacillales</taxon>
        <taxon>Alicyclobacillaceae</taxon>
        <taxon>Alicyclobacillus</taxon>
    </lineage>
</organism>
<reference evidence="2" key="1">
    <citation type="submission" date="2016-10" db="EMBL/GenBank/DDBJ databases">
        <authorList>
            <person name="Varghese N."/>
        </authorList>
    </citation>
    <scope>NUCLEOTIDE SEQUENCE [LARGE SCALE GENOMIC DNA]</scope>
    <source>
        <strain evidence="2">DSM 17980</strain>
    </source>
</reference>
<proteinExistence type="predicted"/>
<dbReference type="STRING" id="392015.SAMN05421543_11544"/>